<evidence type="ECO:0000256" key="3">
    <source>
        <dbReference type="ARBA" id="ARBA00022448"/>
    </source>
</evidence>
<accession>A0A1N6GHH6</accession>
<evidence type="ECO:0000256" key="8">
    <source>
        <dbReference type="RuleBase" id="RU363041"/>
    </source>
</evidence>
<dbReference type="PANTHER" id="PTHR30269">
    <property type="entry name" value="TRANSMEMBRANE PROTEIN YFCA"/>
    <property type="match status" value="1"/>
</dbReference>
<evidence type="ECO:0000256" key="2">
    <source>
        <dbReference type="ARBA" id="ARBA00009142"/>
    </source>
</evidence>
<dbReference type="EMBL" id="FSRM01000001">
    <property type="protein sequence ID" value="SIO06911.1"/>
    <property type="molecule type" value="Genomic_DNA"/>
</dbReference>
<keyword evidence="7 8" id="KW-0472">Membrane</keyword>
<dbReference type="OrthoDB" id="9777163at2"/>
<comment type="similarity">
    <text evidence="2 8">Belongs to the 4-toluene sulfonate uptake permease (TSUP) (TC 2.A.102) family.</text>
</comment>
<name>A0A1N6GHH6_9BURK</name>
<protein>
    <recommendedName>
        <fullName evidence="8">Probable membrane transporter protein</fullName>
    </recommendedName>
</protein>
<dbReference type="InterPro" id="IPR002781">
    <property type="entry name" value="TM_pro_TauE-like"/>
</dbReference>
<evidence type="ECO:0000256" key="6">
    <source>
        <dbReference type="ARBA" id="ARBA00022989"/>
    </source>
</evidence>
<feature type="transmembrane region" description="Helical" evidence="8">
    <location>
        <begin position="43"/>
        <end position="65"/>
    </location>
</feature>
<evidence type="ECO:0000313" key="9">
    <source>
        <dbReference type="EMBL" id="SIO06911.1"/>
    </source>
</evidence>
<organism evidence="9 10">
    <name type="scientific">Paraburkholderia phenazinium</name>
    <dbReference type="NCBI Taxonomy" id="60549"/>
    <lineage>
        <taxon>Bacteria</taxon>
        <taxon>Pseudomonadati</taxon>
        <taxon>Pseudomonadota</taxon>
        <taxon>Betaproteobacteria</taxon>
        <taxon>Burkholderiales</taxon>
        <taxon>Burkholderiaceae</taxon>
        <taxon>Paraburkholderia</taxon>
    </lineage>
</organism>
<feature type="transmembrane region" description="Helical" evidence="8">
    <location>
        <begin position="6"/>
        <end position="31"/>
    </location>
</feature>
<proteinExistence type="inferred from homology"/>
<keyword evidence="3" id="KW-0813">Transport</keyword>
<feature type="transmembrane region" description="Helical" evidence="8">
    <location>
        <begin position="240"/>
        <end position="261"/>
    </location>
</feature>
<feature type="transmembrane region" description="Helical" evidence="8">
    <location>
        <begin position="172"/>
        <end position="196"/>
    </location>
</feature>
<evidence type="ECO:0000256" key="4">
    <source>
        <dbReference type="ARBA" id="ARBA00022475"/>
    </source>
</evidence>
<dbReference type="AlphaFoldDB" id="A0A1N6GHH6"/>
<reference evidence="9 10" key="1">
    <citation type="submission" date="2016-11" db="EMBL/GenBank/DDBJ databases">
        <authorList>
            <person name="Jaros S."/>
            <person name="Januszkiewicz K."/>
            <person name="Wedrychowicz H."/>
        </authorList>
    </citation>
    <scope>NUCLEOTIDE SEQUENCE [LARGE SCALE GENOMIC DNA]</scope>
    <source>
        <strain evidence="9 10">GAS86</strain>
    </source>
</reference>
<evidence type="ECO:0000256" key="7">
    <source>
        <dbReference type="ARBA" id="ARBA00023136"/>
    </source>
</evidence>
<dbReference type="PANTHER" id="PTHR30269:SF23">
    <property type="entry name" value="MEMBRANE TRANSPORTER PROTEIN YDHB-RELATED"/>
    <property type="match status" value="1"/>
</dbReference>
<feature type="transmembrane region" description="Helical" evidence="8">
    <location>
        <begin position="217"/>
        <end position="234"/>
    </location>
</feature>
<dbReference type="GO" id="GO:0005886">
    <property type="term" value="C:plasma membrane"/>
    <property type="evidence" value="ECO:0007669"/>
    <property type="project" value="UniProtKB-SubCell"/>
</dbReference>
<dbReference type="Proteomes" id="UP000184693">
    <property type="component" value="Unassembled WGS sequence"/>
</dbReference>
<keyword evidence="4 8" id="KW-1003">Cell membrane</keyword>
<gene>
    <name evidence="9" type="ORF">SAMN05444168_2401</name>
</gene>
<keyword evidence="6 8" id="KW-1133">Transmembrane helix</keyword>
<sequence length="297" mass="30367">MDTGFTLWLFAVSLGASALGGMLGMASGIFIVPVLTMFGHLDIHVAIGASIVSVIACSCGGAAPFLRERLTNVRLAVVLETATTLGALCGVLLVGIVPVFALFILFALVLLVSARQMLVRRSDPVAGASVTSSIDAATGAAATAGWTASLALDSSYPDRALGREVAYRVQRVPLGMLLMYGAGLISALLGIGSGVLKIPAMDTALRLPIKVSSATSNFMIGVTAAASAGAWFLRGDIVSAIAGPVALGSVAGAVLGARVLMRLSNDKLRLMFVAILLVLAVQMLFEAFHVKAVSGPV</sequence>
<evidence type="ECO:0000256" key="1">
    <source>
        <dbReference type="ARBA" id="ARBA00004651"/>
    </source>
</evidence>
<comment type="subcellular location">
    <subcellularLocation>
        <location evidence="1 8">Cell membrane</location>
        <topology evidence="1 8">Multi-pass membrane protein</topology>
    </subcellularLocation>
</comment>
<feature type="transmembrane region" description="Helical" evidence="8">
    <location>
        <begin position="85"/>
        <end position="112"/>
    </location>
</feature>
<dbReference type="RefSeq" id="WP_074264444.1">
    <property type="nucleotide sequence ID" value="NZ_FSRM01000001.1"/>
</dbReference>
<evidence type="ECO:0000313" key="10">
    <source>
        <dbReference type="Proteomes" id="UP000184693"/>
    </source>
</evidence>
<dbReference type="InterPro" id="IPR052017">
    <property type="entry name" value="TSUP"/>
</dbReference>
<evidence type="ECO:0000256" key="5">
    <source>
        <dbReference type="ARBA" id="ARBA00022692"/>
    </source>
</evidence>
<feature type="transmembrane region" description="Helical" evidence="8">
    <location>
        <begin position="268"/>
        <end position="285"/>
    </location>
</feature>
<dbReference type="Pfam" id="PF01925">
    <property type="entry name" value="TauE"/>
    <property type="match status" value="1"/>
</dbReference>
<keyword evidence="5 8" id="KW-0812">Transmembrane</keyword>